<dbReference type="Proteomes" id="UP001597512">
    <property type="component" value="Unassembled WGS sequence"/>
</dbReference>
<organism evidence="2 3">
    <name type="scientific">Spirosoma flavum</name>
    <dbReference type="NCBI Taxonomy" id="2048557"/>
    <lineage>
        <taxon>Bacteria</taxon>
        <taxon>Pseudomonadati</taxon>
        <taxon>Bacteroidota</taxon>
        <taxon>Cytophagia</taxon>
        <taxon>Cytophagales</taxon>
        <taxon>Cytophagaceae</taxon>
        <taxon>Spirosoma</taxon>
    </lineage>
</organism>
<evidence type="ECO:0000313" key="2">
    <source>
        <dbReference type="EMBL" id="MFD2938377.1"/>
    </source>
</evidence>
<dbReference type="EMBL" id="JBHUOM010000067">
    <property type="protein sequence ID" value="MFD2938377.1"/>
    <property type="molecule type" value="Genomic_DNA"/>
</dbReference>
<evidence type="ECO:0000313" key="3">
    <source>
        <dbReference type="Proteomes" id="UP001597512"/>
    </source>
</evidence>
<keyword evidence="3" id="KW-1185">Reference proteome</keyword>
<gene>
    <name evidence="2" type="ORF">ACFS25_31735</name>
</gene>
<reference evidence="3" key="1">
    <citation type="journal article" date="2019" name="Int. J. Syst. Evol. Microbiol.">
        <title>The Global Catalogue of Microorganisms (GCM) 10K type strain sequencing project: providing services to taxonomists for standard genome sequencing and annotation.</title>
        <authorList>
            <consortium name="The Broad Institute Genomics Platform"/>
            <consortium name="The Broad Institute Genome Sequencing Center for Infectious Disease"/>
            <person name="Wu L."/>
            <person name="Ma J."/>
        </authorList>
    </citation>
    <scope>NUCLEOTIDE SEQUENCE [LARGE SCALE GENOMIC DNA]</scope>
    <source>
        <strain evidence="3">KCTC 52490</strain>
    </source>
</reference>
<dbReference type="RefSeq" id="WP_381509239.1">
    <property type="nucleotide sequence ID" value="NZ_JBHUOM010000067.1"/>
</dbReference>
<name>A0ABW6AUW4_9BACT</name>
<proteinExistence type="predicted"/>
<evidence type="ECO:0000256" key="1">
    <source>
        <dbReference type="SAM" id="Phobius"/>
    </source>
</evidence>
<keyword evidence="1" id="KW-0812">Transmembrane</keyword>
<sequence>MNPQDLFNDIKAMKAQLDELSQRAAPVTAEQLEQVIDRPITLDAKSFAQHVLPDLKKGLPDTAAIEQAADKAASRIAQTADQAVQNFEKTAQRIPRHVRVTGDIYGFTTWYAALVYGVILTLVVFGAWFLCDYYREQAQETVIYKQAQEISRERDYYYNQIQDYKRNNPTYTKLFPRYDDQGFWDQFNRP</sequence>
<keyword evidence="1" id="KW-0472">Membrane</keyword>
<accession>A0ABW6AUW4</accession>
<protein>
    <submittedName>
        <fullName evidence="2">Uncharacterized protein</fullName>
    </submittedName>
</protein>
<comment type="caution">
    <text evidence="2">The sequence shown here is derived from an EMBL/GenBank/DDBJ whole genome shotgun (WGS) entry which is preliminary data.</text>
</comment>
<feature type="transmembrane region" description="Helical" evidence="1">
    <location>
        <begin position="110"/>
        <end position="131"/>
    </location>
</feature>
<keyword evidence="1" id="KW-1133">Transmembrane helix</keyword>